<keyword evidence="4" id="KW-0449">Lipoprotein</keyword>
<dbReference type="InterPro" id="IPR002372">
    <property type="entry name" value="PQQ_rpt_dom"/>
</dbReference>
<dbReference type="InterPro" id="IPR015943">
    <property type="entry name" value="WD40/YVTN_repeat-like_dom_sf"/>
</dbReference>
<keyword evidence="2 4" id="KW-0472">Membrane</keyword>
<dbReference type="PANTHER" id="PTHR34512">
    <property type="entry name" value="CELL SURFACE PROTEIN"/>
    <property type="match status" value="1"/>
</dbReference>
<dbReference type="SMART" id="SM00564">
    <property type="entry name" value="PQQ"/>
    <property type="match status" value="5"/>
</dbReference>
<feature type="signal peptide" evidence="5">
    <location>
        <begin position="1"/>
        <end position="29"/>
    </location>
</feature>
<dbReference type="InterPro" id="IPR011047">
    <property type="entry name" value="Quinoprotein_ADH-like_sf"/>
</dbReference>
<evidence type="ECO:0000256" key="1">
    <source>
        <dbReference type="ARBA" id="ARBA00022729"/>
    </source>
</evidence>
<dbReference type="PROSITE" id="PS51257">
    <property type="entry name" value="PROKAR_LIPOPROTEIN"/>
    <property type="match status" value="1"/>
</dbReference>
<keyword evidence="3 4" id="KW-0998">Cell outer membrane</keyword>
<dbReference type="InterPro" id="IPR017687">
    <property type="entry name" value="BamB"/>
</dbReference>
<evidence type="ECO:0000256" key="5">
    <source>
        <dbReference type="SAM" id="SignalP"/>
    </source>
</evidence>
<comment type="subcellular location">
    <subcellularLocation>
        <location evidence="4">Cell outer membrane</location>
        <topology evidence="4">Lipid-anchor</topology>
    </subcellularLocation>
</comment>
<evidence type="ECO:0000313" key="8">
    <source>
        <dbReference type="Proteomes" id="UP001371218"/>
    </source>
</evidence>
<keyword evidence="1 4" id="KW-0732">Signal</keyword>
<dbReference type="Gene3D" id="2.130.10.10">
    <property type="entry name" value="YVTN repeat-like/Quinoprotein amine dehydrogenase"/>
    <property type="match status" value="1"/>
</dbReference>
<keyword evidence="4" id="KW-0564">Palmitate</keyword>
<dbReference type="SUPFAM" id="SSF50998">
    <property type="entry name" value="Quinoprotein alcohol dehydrogenase-like"/>
    <property type="match status" value="1"/>
</dbReference>
<evidence type="ECO:0000256" key="4">
    <source>
        <dbReference type="HAMAP-Rule" id="MF_00923"/>
    </source>
</evidence>
<comment type="function">
    <text evidence="4">Part of the outer membrane protein assembly complex, which is involved in assembly and insertion of beta-barrel proteins into the outer membrane.</text>
</comment>
<dbReference type="RefSeq" id="WP_341428727.1">
    <property type="nucleotide sequence ID" value="NZ_JBBUTG010000027.1"/>
</dbReference>
<gene>
    <name evidence="4 7" type="primary">bamB</name>
    <name evidence="7" type="ORF">AACH06_26020</name>
</gene>
<evidence type="ECO:0000259" key="6">
    <source>
        <dbReference type="Pfam" id="PF13360"/>
    </source>
</evidence>
<dbReference type="InterPro" id="IPR018391">
    <property type="entry name" value="PQQ_b-propeller_rpt"/>
</dbReference>
<reference evidence="7 8" key="1">
    <citation type="submission" date="2024-04" db="EMBL/GenBank/DDBJ databases">
        <title>Novel species of the genus Ideonella isolated from streams.</title>
        <authorList>
            <person name="Lu H."/>
        </authorList>
    </citation>
    <scope>NUCLEOTIDE SEQUENCE [LARGE SCALE GENOMIC DNA]</scope>
    <source>
        <strain evidence="7 8">DXS29W</strain>
    </source>
</reference>
<evidence type="ECO:0000256" key="2">
    <source>
        <dbReference type="ARBA" id="ARBA00023136"/>
    </source>
</evidence>
<accession>A0ABU9BWE7</accession>
<sequence length="379" mass="40101">MAGFLGRFQRRPFFAACCMALAAVLAGCAADKPKPAKLEPLEPQIAGRQVWNARLSDVTFPLSATVRAGRFHVASDNGTVVALEAATGREIWRGDAGGRISAGVGSDGRYAAVVTRGNELVVMDGGNVTWRAKLESPVVTAPLVAGERVFIVGVDRIVHAFDVLDGRRLWTLKRPGDALTLSQAGVLTSYKDTLLVGQGARLLGLDPLKGTVRWDTALTTPRGTNEVERLADLVGPASRAGSVFCMRSFQNAVGCIDAERGTLKWVQNGGGIEGVGGNDEYVFSADGSDRISARKRASGEQAWTSEVLLNRAVSAPVAMGTTVVFGDYEGLLHFLAQDSGKPLLRLPTDGSRVVAAPVLSDNNLLVVTRAGGVFAFRPE</sequence>
<dbReference type="Pfam" id="PF13360">
    <property type="entry name" value="PQQ_2"/>
    <property type="match status" value="1"/>
</dbReference>
<evidence type="ECO:0000313" key="7">
    <source>
        <dbReference type="EMBL" id="MEK8034299.1"/>
    </source>
</evidence>
<feature type="domain" description="Pyrrolo-quinoline quinone repeat" evidence="6">
    <location>
        <begin position="77"/>
        <end position="304"/>
    </location>
</feature>
<feature type="chain" id="PRO_5046434830" description="Outer membrane protein assembly factor BamB" evidence="5">
    <location>
        <begin position="30"/>
        <end position="379"/>
    </location>
</feature>
<comment type="similarity">
    <text evidence="4">Belongs to the BamB family.</text>
</comment>
<keyword evidence="8" id="KW-1185">Reference proteome</keyword>
<dbReference type="HAMAP" id="MF_00923">
    <property type="entry name" value="OM_assembly_BamB"/>
    <property type="match status" value="1"/>
</dbReference>
<name>A0ABU9BWE7_9BURK</name>
<dbReference type="NCBIfam" id="TIGR03300">
    <property type="entry name" value="assembly_YfgL"/>
    <property type="match status" value="1"/>
</dbReference>
<dbReference type="EMBL" id="JBBUTG010000027">
    <property type="protein sequence ID" value="MEK8034299.1"/>
    <property type="molecule type" value="Genomic_DNA"/>
</dbReference>
<proteinExistence type="inferred from homology"/>
<dbReference type="PANTHER" id="PTHR34512:SF30">
    <property type="entry name" value="OUTER MEMBRANE PROTEIN ASSEMBLY FACTOR BAMB"/>
    <property type="match status" value="1"/>
</dbReference>
<protein>
    <recommendedName>
        <fullName evidence="4">Outer membrane protein assembly factor BamB</fullName>
    </recommendedName>
</protein>
<comment type="caution">
    <text evidence="7">The sequence shown here is derived from an EMBL/GenBank/DDBJ whole genome shotgun (WGS) entry which is preliminary data.</text>
</comment>
<comment type="subunit">
    <text evidence="4">Part of the Bam complex.</text>
</comment>
<dbReference type="Proteomes" id="UP001371218">
    <property type="component" value="Unassembled WGS sequence"/>
</dbReference>
<evidence type="ECO:0000256" key="3">
    <source>
        <dbReference type="ARBA" id="ARBA00023237"/>
    </source>
</evidence>
<organism evidence="7 8">
    <name type="scientific">Ideonella lacteola</name>
    <dbReference type="NCBI Taxonomy" id="2984193"/>
    <lineage>
        <taxon>Bacteria</taxon>
        <taxon>Pseudomonadati</taxon>
        <taxon>Pseudomonadota</taxon>
        <taxon>Betaproteobacteria</taxon>
        <taxon>Burkholderiales</taxon>
        <taxon>Sphaerotilaceae</taxon>
        <taxon>Ideonella</taxon>
    </lineage>
</organism>